<dbReference type="InterPro" id="IPR032710">
    <property type="entry name" value="NTF2-like_dom_sf"/>
</dbReference>
<organism evidence="1">
    <name type="scientific">marine sediment metagenome</name>
    <dbReference type="NCBI Taxonomy" id="412755"/>
    <lineage>
        <taxon>unclassified sequences</taxon>
        <taxon>metagenomes</taxon>
        <taxon>ecological metagenomes</taxon>
    </lineage>
</organism>
<sequence>VEDQIAEDDKIVTRWTATGTHKGELMGMPSTGVQATWTGISFFRIAGGKIVERWKSMDTLGMMQQFGLELKPKEAEK</sequence>
<proteinExistence type="predicted"/>
<evidence type="ECO:0000313" key="1">
    <source>
        <dbReference type="EMBL" id="GAH24773.1"/>
    </source>
</evidence>
<name>X1FVF7_9ZZZZ</name>
<dbReference type="SUPFAM" id="SSF54427">
    <property type="entry name" value="NTF2-like"/>
    <property type="match status" value="1"/>
</dbReference>
<accession>X1FVF7</accession>
<dbReference type="Gene3D" id="3.10.450.50">
    <property type="match status" value="1"/>
</dbReference>
<dbReference type="PANTHER" id="PTHR38436:SF1">
    <property type="entry name" value="ESTER CYCLASE"/>
    <property type="match status" value="1"/>
</dbReference>
<dbReference type="Pfam" id="PF07366">
    <property type="entry name" value="SnoaL"/>
    <property type="match status" value="1"/>
</dbReference>
<dbReference type="InterPro" id="IPR009959">
    <property type="entry name" value="Cyclase_SnoaL-like"/>
</dbReference>
<protein>
    <recommendedName>
        <fullName evidence="2">Ester cyclase</fullName>
    </recommendedName>
</protein>
<dbReference type="PANTHER" id="PTHR38436">
    <property type="entry name" value="POLYKETIDE CYCLASE SNOAL-LIKE DOMAIN"/>
    <property type="match status" value="1"/>
</dbReference>
<gene>
    <name evidence="1" type="ORF">S03H2_05235</name>
</gene>
<reference evidence="1" key="1">
    <citation type="journal article" date="2014" name="Front. Microbiol.">
        <title>High frequency of phylogenetically diverse reductive dehalogenase-homologous genes in deep subseafloor sedimentary metagenomes.</title>
        <authorList>
            <person name="Kawai M."/>
            <person name="Futagami T."/>
            <person name="Toyoda A."/>
            <person name="Takaki Y."/>
            <person name="Nishi S."/>
            <person name="Hori S."/>
            <person name="Arai W."/>
            <person name="Tsubouchi T."/>
            <person name="Morono Y."/>
            <person name="Uchiyama I."/>
            <person name="Ito T."/>
            <person name="Fujiyama A."/>
            <person name="Inagaki F."/>
            <person name="Takami H."/>
        </authorList>
    </citation>
    <scope>NUCLEOTIDE SEQUENCE</scope>
    <source>
        <strain evidence="1">Expedition CK06-06</strain>
    </source>
</reference>
<feature type="non-terminal residue" evidence="1">
    <location>
        <position position="1"/>
    </location>
</feature>
<dbReference type="EMBL" id="BARU01002163">
    <property type="protein sequence ID" value="GAH24773.1"/>
    <property type="molecule type" value="Genomic_DNA"/>
</dbReference>
<dbReference type="GO" id="GO:0030638">
    <property type="term" value="P:polyketide metabolic process"/>
    <property type="evidence" value="ECO:0007669"/>
    <property type="project" value="InterPro"/>
</dbReference>
<dbReference type="AlphaFoldDB" id="X1FVF7"/>
<comment type="caution">
    <text evidence="1">The sequence shown here is derived from an EMBL/GenBank/DDBJ whole genome shotgun (WGS) entry which is preliminary data.</text>
</comment>
<evidence type="ECO:0008006" key="2">
    <source>
        <dbReference type="Google" id="ProtNLM"/>
    </source>
</evidence>